<dbReference type="InterPro" id="IPR010994">
    <property type="entry name" value="RuvA_2-like"/>
</dbReference>
<dbReference type="Proteomes" id="UP001428290">
    <property type="component" value="Unassembled WGS sequence"/>
</dbReference>
<comment type="caution">
    <text evidence="1">The sequence shown here is derived from an EMBL/GenBank/DDBJ whole genome shotgun (WGS) entry which is preliminary data.</text>
</comment>
<dbReference type="Gene3D" id="1.10.150.320">
    <property type="entry name" value="Photosystem II 12 kDa extrinsic protein"/>
    <property type="match status" value="1"/>
</dbReference>
<dbReference type="SUPFAM" id="SSF47781">
    <property type="entry name" value="RuvA domain 2-like"/>
    <property type="match status" value="1"/>
</dbReference>
<keyword evidence="2" id="KW-1185">Reference proteome</keyword>
<protein>
    <recommendedName>
        <fullName evidence="3">Helix-hairpin-helix domain-containing protein</fullName>
    </recommendedName>
</protein>
<evidence type="ECO:0008006" key="3">
    <source>
        <dbReference type="Google" id="ProtNLM"/>
    </source>
</evidence>
<sequence>MNVRTQESLALLRTTLNDLDNPKVSLISSIQKLLRAAIMLNNEPIKIWCEIQLGNDQYTHKLQEVIDLMMQLDELQGEKQQKKLAEIEQKIAALPKFGIIYEREELYEYLTLKTIKAGGGFQSIGFIEEKYADLVRTKRANDGTYYKSNLNTVLHYVRRMTHAKANILYQSIAFTEASQTSWDVLKDAIDNELLDLDPSLAEKLMIAFKSVNTQNPEEWSQSLTTCRRLIEGLADILFPPQATPINGRELGKNQYINRLWAYMDTAIESDSNRELAKAHVNVLGAYLQKTHKLTNKGVHSDISRLEAIKTVFHTYLVLGDLLTYLKQDAKNLSGQINIHTASLDEIESLLGINRKIAKEIIRLRVEHRVLTADLLASLNGIGTKTIQKAIKLFSFDPVTTV</sequence>
<accession>A0ABP9X9L3</accession>
<proteinExistence type="predicted"/>
<dbReference type="RefSeq" id="WP_345724807.1">
    <property type="nucleotide sequence ID" value="NZ_BAABRU010000037.1"/>
</dbReference>
<dbReference type="EMBL" id="BAABRU010000037">
    <property type="protein sequence ID" value="GAA5531235.1"/>
    <property type="molecule type" value="Genomic_DNA"/>
</dbReference>
<evidence type="ECO:0000313" key="2">
    <source>
        <dbReference type="Proteomes" id="UP001428290"/>
    </source>
</evidence>
<name>A0ABP9X9L3_9CHLR</name>
<dbReference type="Pfam" id="PF12836">
    <property type="entry name" value="HHH_3"/>
    <property type="match status" value="1"/>
</dbReference>
<reference evidence="1 2" key="1">
    <citation type="submission" date="2024-02" db="EMBL/GenBank/DDBJ databases">
        <title>Herpetosiphon gulosus NBRC 112829.</title>
        <authorList>
            <person name="Ichikawa N."/>
            <person name="Katano-Makiyama Y."/>
            <person name="Hidaka K."/>
        </authorList>
    </citation>
    <scope>NUCLEOTIDE SEQUENCE [LARGE SCALE GENOMIC DNA]</scope>
    <source>
        <strain evidence="1 2">NBRC 112829</strain>
    </source>
</reference>
<evidence type="ECO:0000313" key="1">
    <source>
        <dbReference type="EMBL" id="GAA5531235.1"/>
    </source>
</evidence>
<organism evidence="1 2">
    <name type="scientific">Herpetosiphon gulosus</name>
    <dbReference type="NCBI Taxonomy" id="1973496"/>
    <lineage>
        <taxon>Bacteria</taxon>
        <taxon>Bacillati</taxon>
        <taxon>Chloroflexota</taxon>
        <taxon>Chloroflexia</taxon>
        <taxon>Herpetosiphonales</taxon>
        <taxon>Herpetosiphonaceae</taxon>
        <taxon>Herpetosiphon</taxon>
    </lineage>
</organism>
<gene>
    <name evidence="1" type="ORF">Hgul01_05060</name>
</gene>